<dbReference type="InterPro" id="IPR033753">
    <property type="entry name" value="GCV_H/Fam206"/>
</dbReference>
<dbReference type="GO" id="GO:0005960">
    <property type="term" value="C:glycine cleavage complex"/>
    <property type="evidence" value="ECO:0007669"/>
    <property type="project" value="InterPro"/>
</dbReference>
<evidence type="ECO:0000256" key="4">
    <source>
        <dbReference type="PIRSR" id="PIRSR617453-50"/>
    </source>
</evidence>
<organism evidence="6 7">
    <name type="scientific">Phaeodactylibacter luteus</name>
    <dbReference type="NCBI Taxonomy" id="1564516"/>
    <lineage>
        <taxon>Bacteria</taxon>
        <taxon>Pseudomonadati</taxon>
        <taxon>Bacteroidota</taxon>
        <taxon>Saprospiria</taxon>
        <taxon>Saprospirales</taxon>
        <taxon>Haliscomenobacteraceae</taxon>
        <taxon>Phaeodactylibacter</taxon>
    </lineage>
</organism>
<protein>
    <recommendedName>
        <fullName evidence="3">Glycine cleavage system H protein</fullName>
    </recommendedName>
</protein>
<dbReference type="NCBIfam" id="TIGR00527">
    <property type="entry name" value="gcvH"/>
    <property type="match status" value="1"/>
</dbReference>
<dbReference type="PROSITE" id="PS50968">
    <property type="entry name" value="BIOTINYL_LIPOYL"/>
    <property type="match status" value="1"/>
</dbReference>
<accession>A0A5C6RWB9</accession>
<dbReference type="OrthoDB" id="9796712at2"/>
<dbReference type="Pfam" id="PF01597">
    <property type="entry name" value="GCV_H"/>
    <property type="match status" value="1"/>
</dbReference>
<dbReference type="PANTHER" id="PTHR11715">
    <property type="entry name" value="GLYCINE CLEAVAGE SYSTEM H PROTEIN"/>
    <property type="match status" value="1"/>
</dbReference>
<dbReference type="AlphaFoldDB" id="A0A5C6RWB9"/>
<evidence type="ECO:0000256" key="1">
    <source>
        <dbReference type="ARBA" id="ARBA00009249"/>
    </source>
</evidence>
<proteinExistence type="inferred from homology"/>
<dbReference type="CDD" id="cd06848">
    <property type="entry name" value="GCS_H"/>
    <property type="match status" value="1"/>
</dbReference>
<dbReference type="GO" id="GO:0019464">
    <property type="term" value="P:glycine decarboxylation via glycine cleavage system"/>
    <property type="evidence" value="ECO:0007669"/>
    <property type="project" value="UniProtKB-UniRule"/>
</dbReference>
<dbReference type="InterPro" id="IPR002930">
    <property type="entry name" value="GCV_H"/>
</dbReference>
<dbReference type="Gene3D" id="2.40.50.100">
    <property type="match status" value="1"/>
</dbReference>
<evidence type="ECO:0000313" key="6">
    <source>
        <dbReference type="EMBL" id="TXB66245.1"/>
    </source>
</evidence>
<keyword evidence="7" id="KW-1185">Reference proteome</keyword>
<gene>
    <name evidence="3 6" type="primary">gcvH</name>
    <name evidence="6" type="ORF">FRY97_05375</name>
</gene>
<dbReference type="InterPro" id="IPR017453">
    <property type="entry name" value="GCV_H_sub"/>
</dbReference>
<comment type="cofactor">
    <cofactor evidence="3">
        <name>(R)-lipoate</name>
        <dbReference type="ChEBI" id="CHEBI:83088"/>
    </cofactor>
    <text evidence="3">Binds 1 lipoyl cofactor covalently.</text>
</comment>
<reference evidence="6 7" key="1">
    <citation type="submission" date="2019-08" db="EMBL/GenBank/DDBJ databases">
        <title>Genome of Phaeodactylibacter luteus.</title>
        <authorList>
            <person name="Bowman J.P."/>
        </authorList>
    </citation>
    <scope>NUCLEOTIDE SEQUENCE [LARGE SCALE GENOMIC DNA]</scope>
    <source>
        <strain evidence="6 7">KCTC 42180</strain>
    </source>
</reference>
<evidence type="ECO:0000256" key="2">
    <source>
        <dbReference type="ARBA" id="ARBA00022823"/>
    </source>
</evidence>
<dbReference type="InterPro" id="IPR000089">
    <property type="entry name" value="Biotin_lipoyl"/>
</dbReference>
<comment type="function">
    <text evidence="3">The glycine cleavage system catalyzes the degradation of glycine. The H protein shuttles the methylamine group of glycine from the P protein to the T protein.</text>
</comment>
<keyword evidence="2 3" id="KW-0450">Lipoyl</keyword>
<feature type="domain" description="Lipoyl-binding" evidence="5">
    <location>
        <begin position="23"/>
        <end position="109"/>
    </location>
</feature>
<dbReference type="HAMAP" id="MF_00272">
    <property type="entry name" value="GcvH"/>
    <property type="match status" value="1"/>
</dbReference>
<name>A0A5C6RWB9_9BACT</name>
<evidence type="ECO:0000313" key="7">
    <source>
        <dbReference type="Proteomes" id="UP000321580"/>
    </source>
</evidence>
<evidence type="ECO:0000259" key="5">
    <source>
        <dbReference type="PROSITE" id="PS50968"/>
    </source>
</evidence>
<dbReference type="Proteomes" id="UP000321580">
    <property type="component" value="Unassembled WGS sequence"/>
</dbReference>
<comment type="subunit">
    <text evidence="3">The glycine cleavage system is composed of four proteins: P, T, L and H.</text>
</comment>
<dbReference type="RefSeq" id="WP_147166414.1">
    <property type="nucleotide sequence ID" value="NZ_VOOR01000008.1"/>
</dbReference>
<evidence type="ECO:0000256" key="3">
    <source>
        <dbReference type="HAMAP-Rule" id="MF_00272"/>
    </source>
</evidence>
<sequence length="130" mass="14740">MNFPDHLKYTEEHEWVRVEDGNIAYVGITDFAQSELDELVYIEVDTVEETLDKDEAFGTVEAVKTTSELYMPVSGKILEFNAKLDESDGDDPTLVNQDPYGEGWIIKIEMTDPAELEDLMDAAAYQQLVK</sequence>
<dbReference type="PANTHER" id="PTHR11715:SF3">
    <property type="entry name" value="GLYCINE CLEAVAGE SYSTEM H PROTEIN-RELATED"/>
    <property type="match status" value="1"/>
</dbReference>
<dbReference type="GO" id="GO:0005829">
    <property type="term" value="C:cytosol"/>
    <property type="evidence" value="ECO:0007669"/>
    <property type="project" value="TreeGrafter"/>
</dbReference>
<comment type="similarity">
    <text evidence="1 3">Belongs to the GcvH family.</text>
</comment>
<comment type="caution">
    <text evidence="6">The sequence shown here is derived from an EMBL/GenBank/DDBJ whole genome shotgun (WGS) entry which is preliminary data.</text>
</comment>
<dbReference type="InterPro" id="IPR011053">
    <property type="entry name" value="Single_hybrid_motif"/>
</dbReference>
<dbReference type="GO" id="GO:0009249">
    <property type="term" value="P:protein lipoylation"/>
    <property type="evidence" value="ECO:0007669"/>
    <property type="project" value="TreeGrafter"/>
</dbReference>
<dbReference type="NCBIfam" id="NF002270">
    <property type="entry name" value="PRK01202.1"/>
    <property type="match status" value="1"/>
</dbReference>
<dbReference type="EMBL" id="VOOR01000008">
    <property type="protein sequence ID" value="TXB66245.1"/>
    <property type="molecule type" value="Genomic_DNA"/>
</dbReference>
<feature type="modified residue" description="N6-lipoyllysine" evidence="3 4">
    <location>
        <position position="64"/>
    </location>
</feature>
<dbReference type="SUPFAM" id="SSF51230">
    <property type="entry name" value="Single hybrid motif"/>
    <property type="match status" value="1"/>
</dbReference>